<evidence type="ECO:0000313" key="3">
    <source>
        <dbReference type="Proteomes" id="UP000058012"/>
    </source>
</evidence>
<dbReference type="Pfam" id="PF02515">
    <property type="entry name" value="CoA_transf_3"/>
    <property type="match status" value="1"/>
</dbReference>
<dbReference type="OrthoDB" id="5720311at2"/>
<dbReference type="InterPro" id="IPR023606">
    <property type="entry name" value="CoA-Trfase_III_dom_1_sf"/>
</dbReference>
<protein>
    <submittedName>
        <fullName evidence="2">Carnitine dehydratase</fullName>
    </submittedName>
</protein>
<dbReference type="InterPro" id="IPR003673">
    <property type="entry name" value="CoA-Trfase_fam_III"/>
</dbReference>
<dbReference type="EMBL" id="LLZS01000007">
    <property type="protein sequence ID" value="KUR71116.1"/>
    <property type="molecule type" value="Genomic_DNA"/>
</dbReference>
<dbReference type="PANTHER" id="PTHR48228">
    <property type="entry name" value="SUCCINYL-COA--D-CITRAMALATE COA-TRANSFERASE"/>
    <property type="match status" value="1"/>
</dbReference>
<accession>A0A117UUJ0</accession>
<dbReference type="SUPFAM" id="SSF89796">
    <property type="entry name" value="CoA-transferase family III (CaiB/BaiF)"/>
    <property type="match status" value="1"/>
</dbReference>
<dbReference type="GO" id="GO:0003824">
    <property type="term" value="F:catalytic activity"/>
    <property type="evidence" value="ECO:0007669"/>
    <property type="project" value="InterPro"/>
</dbReference>
<gene>
    <name evidence="2" type="ORF">AQZ52_10580</name>
</gene>
<feature type="region of interest" description="Disordered" evidence="1">
    <location>
        <begin position="335"/>
        <end position="355"/>
    </location>
</feature>
<name>A0A117UUJ0_9SPHN</name>
<dbReference type="RefSeq" id="WP_067910215.1">
    <property type="nucleotide sequence ID" value="NZ_KQ954245.1"/>
</dbReference>
<evidence type="ECO:0000256" key="1">
    <source>
        <dbReference type="SAM" id="MobiDB-lite"/>
    </source>
</evidence>
<dbReference type="AlphaFoldDB" id="A0A117UUJ0"/>
<dbReference type="Gene3D" id="3.30.1540.10">
    <property type="entry name" value="formyl-coa transferase, domain 3"/>
    <property type="match status" value="1"/>
</dbReference>
<reference evidence="2 3" key="1">
    <citation type="submission" date="2015-10" db="EMBL/GenBank/DDBJ databases">
        <title>Draft genome sequence of Novosphingobium fuchskuhlense DSM 25065 isolated from a surface water sample of the southwest basin of Lake Grosse Fuchskuhle.</title>
        <authorList>
            <person name="Ruckert C."/>
            <person name="Winkler A."/>
            <person name="Glaeser J."/>
            <person name="Grossart H.-P."/>
            <person name="Kalinowski J."/>
            <person name="Glaeser S."/>
        </authorList>
    </citation>
    <scope>NUCLEOTIDE SEQUENCE [LARGE SCALE GENOMIC DNA]</scope>
    <source>
        <strain evidence="2 3">FNE08-7</strain>
    </source>
</reference>
<dbReference type="Gene3D" id="3.40.50.10540">
    <property type="entry name" value="Crotonobetainyl-coa:carnitine coa-transferase, domain 1"/>
    <property type="match status" value="1"/>
</dbReference>
<dbReference type="Proteomes" id="UP000058012">
    <property type="component" value="Unassembled WGS sequence"/>
</dbReference>
<dbReference type="PANTHER" id="PTHR48228:SF5">
    <property type="entry name" value="ALPHA-METHYLACYL-COA RACEMASE"/>
    <property type="match status" value="1"/>
</dbReference>
<comment type="caution">
    <text evidence="2">The sequence shown here is derived from an EMBL/GenBank/DDBJ whole genome shotgun (WGS) entry which is preliminary data.</text>
</comment>
<proteinExistence type="predicted"/>
<evidence type="ECO:0000313" key="2">
    <source>
        <dbReference type="EMBL" id="KUR71116.1"/>
    </source>
</evidence>
<dbReference type="InterPro" id="IPR044855">
    <property type="entry name" value="CoA-Trfase_III_dom3_sf"/>
</dbReference>
<dbReference type="InterPro" id="IPR050509">
    <property type="entry name" value="CoA-transferase_III"/>
</dbReference>
<organism evidence="2 3">
    <name type="scientific">Novosphingobium fuchskuhlense</name>
    <dbReference type="NCBI Taxonomy" id="1117702"/>
    <lineage>
        <taxon>Bacteria</taxon>
        <taxon>Pseudomonadati</taxon>
        <taxon>Pseudomonadota</taxon>
        <taxon>Alphaproteobacteria</taxon>
        <taxon>Sphingomonadales</taxon>
        <taxon>Sphingomonadaceae</taxon>
        <taxon>Novosphingobium</taxon>
    </lineage>
</organism>
<dbReference type="STRING" id="1117702.AQZ52_10580"/>
<sequence>MAGALDGLTVLEFAGIGPGPFACMMLADHGAKVIRIDRPGGGGRTGDAGNRDILNRNRVRVELDLKDPAAIARIRELVKTADAIVEGYRPGVMERLGLGPDVLLADNPRLVYGRMTGWGQEGPMAPLAGHDINYIALAGALHTYGEAGGKPQFPVNAVGDFGGGGMVMAFGVLAGVLSAQRTGKGQVIDCAMVDGAAILSAMTWTFFGNGQWKDERGTNLLDGGAHFYDTYETSDGKWIALGSIEPQFYALLMEKSGLGADPAFAAQHDRSQWPALKTKVAALIQTRTRAEWEAIMDGTDICFAPVLSLKEAPHHPHNAARGTFVEDGGMTMPAPAPRFTGTPAPAPKLASEPLD</sequence>
<keyword evidence="3" id="KW-1185">Reference proteome</keyword>